<proteinExistence type="predicted"/>
<name>A0ABX9YDM3_9BURK</name>
<gene>
    <name evidence="1" type="ORF">DF017_34180</name>
</gene>
<comment type="caution">
    <text evidence="1">The sequence shown here is derived from an EMBL/GenBank/DDBJ whole genome shotgun (WGS) entry which is preliminary data.</text>
</comment>
<sequence length="141" mass="15074">MDDSTRALAFERLHEFIAPAAAATPGADIEAWTDGARFALAAVARATLDPLAVALEACAAEKARSMAAQQLEPSSERDVLPDTVRAAIRTIDLQLELIAARAPGKRVDKAPVVRTLTHLKARLERAVSTAPGRTTGRRDDH</sequence>
<dbReference type="Proteomes" id="UP000281098">
    <property type="component" value="Unassembled WGS sequence"/>
</dbReference>
<evidence type="ECO:0000313" key="2">
    <source>
        <dbReference type="Proteomes" id="UP000281098"/>
    </source>
</evidence>
<evidence type="ECO:0000313" key="1">
    <source>
        <dbReference type="EMBL" id="RQY80244.1"/>
    </source>
</evidence>
<keyword evidence="2" id="KW-1185">Reference proteome</keyword>
<accession>A0ABX9YDM3</accession>
<reference evidence="1 2" key="1">
    <citation type="submission" date="2018-08" db="EMBL/GenBank/DDBJ databases">
        <title>Comparative analysis of Burkholderia isolates from Puerto Rico.</title>
        <authorList>
            <person name="Hall C."/>
            <person name="Sahl J."/>
            <person name="Wagner D."/>
        </authorList>
    </citation>
    <scope>NUCLEOTIDE SEQUENCE [LARGE SCALE GENOMIC DNA]</scope>
    <source>
        <strain evidence="1 2">Bp8966</strain>
    </source>
</reference>
<dbReference type="EMBL" id="QTPM01000079">
    <property type="protein sequence ID" value="RQY80244.1"/>
    <property type="molecule type" value="Genomic_DNA"/>
</dbReference>
<protein>
    <submittedName>
        <fullName evidence="1">Uncharacterized protein</fullName>
    </submittedName>
</protein>
<organism evidence="1 2">
    <name type="scientific">Burkholderia stagnalis</name>
    <dbReference type="NCBI Taxonomy" id="1503054"/>
    <lineage>
        <taxon>Bacteria</taxon>
        <taxon>Pseudomonadati</taxon>
        <taxon>Pseudomonadota</taxon>
        <taxon>Betaproteobacteria</taxon>
        <taxon>Burkholderiales</taxon>
        <taxon>Burkholderiaceae</taxon>
        <taxon>Burkholderia</taxon>
        <taxon>Burkholderia cepacia complex</taxon>
    </lineage>
</organism>
<dbReference type="RefSeq" id="WP_124491793.1">
    <property type="nucleotide sequence ID" value="NZ_QTOI01000072.1"/>
</dbReference>